<organism evidence="3 4">
    <name type="scientific">Desmophyllum pertusum</name>
    <dbReference type="NCBI Taxonomy" id="174260"/>
    <lineage>
        <taxon>Eukaryota</taxon>
        <taxon>Metazoa</taxon>
        <taxon>Cnidaria</taxon>
        <taxon>Anthozoa</taxon>
        <taxon>Hexacorallia</taxon>
        <taxon>Scleractinia</taxon>
        <taxon>Caryophylliina</taxon>
        <taxon>Caryophylliidae</taxon>
        <taxon>Desmophyllum</taxon>
    </lineage>
</organism>
<dbReference type="OrthoDB" id="5989122at2759"/>
<dbReference type="SUPFAM" id="SSF49384">
    <property type="entry name" value="Carbohydrate-binding domain"/>
    <property type="match status" value="1"/>
</dbReference>
<dbReference type="InterPro" id="IPR012291">
    <property type="entry name" value="CBM2_carb-bd_dom_sf"/>
</dbReference>
<evidence type="ECO:0000256" key="1">
    <source>
        <dbReference type="SAM" id="SignalP"/>
    </source>
</evidence>
<reference evidence="3" key="1">
    <citation type="submission" date="2023-01" db="EMBL/GenBank/DDBJ databases">
        <title>Genome assembly of the deep-sea coral Lophelia pertusa.</title>
        <authorList>
            <person name="Herrera S."/>
            <person name="Cordes E."/>
        </authorList>
    </citation>
    <scope>NUCLEOTIDE SEQUENCE</scope>
    <source>
        <strain evidence="3">USNM1676648</strain>
        <tissue evidence="3">Polyp</tissue>
    </source>
</reference>
<dbReference type="GO" id="GO:0004553">
    <property type="term" value="F:hydrolase activity, hydrolyzing O-glycosyl compounds"/>
    <property type="evidence" value="ECO:0007669"/>
    <property type="project" value="InterPro"/>
</dbReference>
<dbReference type="Proteomes" id="UP001163046">
    <property type="component" value="Unassembled WGS sequence"/>
</dbReference>
<dbReference type="EMBL" id="MU826827">
    <property type="protein sequence ID" value="KAJ7374817.1"/>
    <property type="molecule type" value="Genomic_DNA"/>
</dbReference>
<dbReference type="GO" id="GO:0030247">
    <property type="term" value="F:polysaccharide binding"/>
    <property type="evidence" value="ECO:0007669"/>
    <property type="project" value="InterPro"/>
</dbReference>
<dbReference type="InterPro" id="IPR008965">
    <property type="entry name" value="CBM2/CBM3_carb-bd_dom_sf"/>
</dbReference>
<evidence type="ECO:0000259" key="2">
    <source>
        <dbReference type="Pfam" id="PF00553"/>
    </source>
</evidence>
<comment type="caution">
    <text evidence="3">The sequence shown here is derived from an EMBL/GenBank/DDBJ whole genome shotgun (WGS) entry which is preliminary data.</text>
</comment>
<keyword evidence="1" id="KW-0732">Signal</keyword>
<dbReference type="Gene3D" id="2.60.40.290">
    <property type="match status" value="1"/>
</dbReference>
<feature type="signal peptide" evidence="1">
    <location>
        <begin position="1"/>
        <end position="22"/>
    </location>
</feature>
<sequence>MKRMRAALFVFAVFSLVVGLRSEDEVSAQIHHQWRRGFIGKFTITPDQPILDGWRLTVTFSKPIRRLEVWQATVVSKNKEKTEFVLENQKWNANLREGETYKFNFKGRKDGKGKEPSIDVSFESLHVGEGSGF</sequence>
<gene>
    <name evidence="3" type="ORF">OS493_005169</name>
</gene>
<keyword evidence="4" id="KW-1185">Reference proteome</keyword>
<dbReference type="InterPro" id="IPR001919">
    <property type="entry name" value="CBD2"/>
</dbReference>
<feature type="domain" description="CBM2" evidence="2">
    <location>
        <begin position="26"/>
        <end position="116"/>
    </location>
</feature>
<accession>A0A9X0CSV3</accession>
<evidence type="ECO:0000313" key="4">
    <source>
        <dbReference type="Proteomes" id="UP001163046"/>
    </source>
</evidence>
<protein>
    <recommendedName>
        <fullName evidence="2">CBM2 domain-containing protein</fullName>
    </recommendedName>
</protein>
<dbReference type="AlphaFoldDB" id="A0A9X0CSV3"/>
<name>A0A9X0CSV3_9CNID</name>
<dbReference type="Pfam" id="PF00553">
    <property type="entry name" value="CBM_2"/>
    <property type="match status" value="1"/>
</dbReference>
<proteinExistence type="predicted"/>
<feature type="chain" id="PRO_5040733818" description="CBM2 domain-containing protein" evidence="1">
    <location>
        <begin position="23"/>
        <end position="133"/>
    </location>
</feature>
<dbReference type="GO" id="GO:0005975">
    <property type="term" value="P:carbohydrate metabolic process"/>
    <property type="evidence" value="ECO:0007669"/>
    <property type="project" value="InterPro"/>
</dbReference>
<evidence type="ECO:0000313" key="3">
    <source>
        <dbReference type="EMBL" id="KAJ7374817.1"/>
    </source>
</evidence>